<evidence type="ECO:0000256" key="2">
    <source>
        <dbReference type="ARBA" id="ARBA00011245"/>
    </source>
</evidence>
<dbReference type="PANTHER" id="PTHR13204:SF1">
    <property type="entry name" value="ESTER HYDROLASE C11ORF54"/>
    <property type="match status" value="1"/>
</dbReference>
<dbReference type="Pfam" id="PF08925">
    <property type="entry name" value="DUF1907"/>
    <property type="match status" value="1"/>
</dbReference>
<evidence type="ECO:0000313" key="9">
    <source>
        <dbReference type="Proteomes" id="UP001345013"/>
    </source>
</evidence>
<evidence type="ECO:0000256" key="1">
    <source>
        <dbReference type="ARBA" id="ARBA00004123"/>
    </source>
</evidence>
<protein>
    <recommendedName>
        <fullName evidence="7">DUF1907 domain-containing protein</fullName>
    </recommendedName>
</protein>
<keyword evidence="9" id="KW-1185">Reference proteome</keyword>
<organism evidence="8 9">
    <name type="scientific">Lithohypha guttulata</name>
    <dbReference type="NCBI Taxonomy" id="1690604"/>
    <lineage>
        <taxon>Eukaryota</taxon>
        <taxon>Fungi</taxon>
        <taxon>Dikarya</taxon>
        <taxon>Ascomycota</taxon>
        <taxon>Pezizomycotina</taxon>
        <taxon>Eurotiomycetes</taxon>
        <taxon>Chaetothyriomycetidae</taxon>
        <taxon>Chaetothyriales</taxon>
        <taxon>Trichomeriaceae</taxon>
        <taxon>Lithohypha</taxon>
    </lineage>
</organism>
<dbReference type="EMBL" id="JAVRRG010000010">
    <property type="protein sequence ID" value="KAK5099522.1"/>
    <property type="molecule type" value="Genomic_DNA"/>
</dbReference>
<dbReference type="CDD" id="cd17298">
    <property type="entry name" value="DUF1907"/>
    <property type="match status" value="1"/>
</dbReference>
<evidence type="ECO:0000256" key="6">
    <source>
        <dbReference type="ARBA" id="ARBA00023242"/>
    </source>
</evidence>
<comment type="subcellular location">
    <subcellularLocation>
        <location evidence="1">Nucleus</location>
    </subcellularLocation>
</comment>
<dbReference type="SUPFAM" id="SSF117856">
    <property type="entry name" value="AF0104/ALDC/Ptd012-like"/>
    <property type="match status" value="1"/>
</dbReference>
<evidence type="ECO:0000256" key="3">
    <source>
        <dbReference type="ARBA" id="ARBA00022723"/>
    </source>
</evidence>
<evidence type="ECO:0000259" key="7">
    <source>
        <dbReference type="SMART" id="SM01168"/>
    </source>
</evidence>
<keyword evidence="4" id="KW-0378">Hydrolase</keyword>
<keyword evidence="6" id="KW-0539">Nucleus</keyword>
<comment type="subunit">
    <text evidence="2">Monomer.</text>
</comment>
<gene>
    <name evidence="8" type="ORF">LTR24_001420</name>
</gene>
<evidence type="ECO:0000256" key="5">
    <source>
        <dbReference type="ARBA" id="ARBA00022833"/>
    </source>
</evidence>
<proteinExistence type="predicted"/>
<feature type="domain" description="DUF1907" evidence="7">
    <location>
        <begin position="53"/>
        <end position="351"/>
    </location>
</feature>
<evidence type="ECO:0000256" key="4">
    <source>
        <dbReference type="ARBA" id="ARBA00022801"/>
    </source>
</evidence>
<keyword evidence="5" id="KW-0862">Zinc</keyword>
<sequence length="364" mass="40681">MHMGETLLGTWQTISRREKPRSTFDYLAFSTLANMHSVAYKLDSPNLEEVQDLLRPAIAANYSHSSVEVVQCPDLRAPPFNLAAEGLSGTPVVADVGGQPNLFPRPRFDKKYSLIDIARDCMQMSPGNGMLIGAGAGPFHVIGQNSELAPNIAWMDGYESYMNLTHYTKVDRSSGRDSVTCQICPSVDCALMVNLFGSAGLPGPVIKITARKRKGMINSFTDAMRFALHEHFGEDRPVSLGGVFVIRKGKANFHVMPHFPPDNELPFDSREQLNDWLTYHDFAVQGNSKGDEIVCLSVLHSADPDKERGLRMEHTHCFSRNGQGGHYHYDVEDEEIEYEGYFNVAETIYRVDRPEVSLQKDLHD</sequence>
<accession>A0ABR0KL40</accession>
<dbReference type="SMART" id="SM01168">
    <property type="entry name" value="DUF1907"/>
    <property type="match status" value="1"/>
</dbReference>
<keyword evidence="3" id="KW-0479">Metal-binding</keyword>
<dbReference type="Proteomes" id="UP001345013">
    <property type="component" value="Unassembled WGS sequence"/>
</dbReference>
<comment type="caution">
    <text evidence="8">The sequence shown here is derived from an EMBL/GenBank/DDBJ whole genome shotgun (WGS) entry which is preliminary data.</text>
</comment>
<name>A0ABR0KL40_9EURO</name>
<evidence type="ECO:0000313" key="8">
    <source>
        <dbReference type="EMBL" id="KAK5099522.1"/>
    </source>
</evidence>
<dbReference type="InterPro" id="IPR015021">
    <property type="entry name" value="C11orf54_DUF1907"/>
</dbReference>
<dbReference type="PANTHER" id="PTHR13204">
    <property type="entry name" value="PTD012 PROTEIN"/>
    <property type="match status" value="1"/>
</dbReference>
<reference evidence="8 9" key="1">
    <citation type="submission" date="2023-08" db="EMBL/GenBank/DDBJ databases">
        <title>Black Yeasts Isolated from many extreme environments.</title>
        <authorList>
            <person name="Coleine C."/>
            <person name="Stajich J.E."/>
            <person name="Selbmann L."/>
        </authorList>
    </citation>
    <scope>NUCLEOTIDE SEQUENCE [LARGE SCALE GENOMIC DNA]</scope>
    <source>
        <strain evidence="8 9">CCFEE 5885</strain>
    </source>
</reference>